<dbReference type="KEGG" id="acp:A2cp1_0555"/>
<feature type="domain" description="HTH lysR-type" evidence="5">
    <location>
        <begin position="4"/>
        <end position="50"/>
    </location>
</feature>
<dbReference type="Pfam" id="PF00126">
    <property type="entry name" value="HTH_1"/>
    <property type="match status" value="1"/>
</dbReference>
<keyword evidence="2" id="KW-0805">Transcription regulation</keyword>
<proteinExistence type="inferred from homology"/>
<dbReference type="Pfam" id="PF03466">
    <property type="entry name" value="LysR_substrate"/>
    <property type="match status" value="1"/>
</dbReference>
<dbReference type="HOGENOM" id="CLU_039613_37_0_7"/>
<dbReference type="InterPro" id="IPR005119">
    <property type="entry name" value="LysR_subst-bd"/>
</dbReference>
<evidence type="ECO:0000256" key="2">
    <source>
        <dbReference type="ARBA" id="ARBA00023015"/>
    </source>
</evidence>
<keyword evidence="4" id="KW-0804">Transcription</keyword>
<evidence type="ECO:0000256" key="3">
    <source>
        <dbReference type="ARBA" id="ARBA00023125"/>
    </source>
</evidence>
<keyword evidence="3" id="KW-0238">DNA-binding</keyword>
<evidence type="ECO:0000259" key="5">
    <source>
        <dbReference type="PROSITE" id="PS50931"/>
    </source>
</evidence>
<dbReference type="PANTHER" id="PTHR30537:SF79">
    <property type="entry name" value="TRANSCRIPTIONAL REGULATOR-RELATED"/>
    <property type="match status" value="1"/>
</dbReference>
<dbReference type="GO" id="GO:0043565">
    <property type="term" value="F:sequence-specific DNA binding"/>
    <property type="evidence" value="ECO:0007669"/>
    <property type="project" value="TreeGrafter"/>
</dbReference>
<dbReference type="EMBL" id="CP001359">
    <property type="protein sequence ID" value="ACL63912.1"/>
    <property type="molecule type" value="Genomic_DNA"/>
</dbReference>
<dbReference type="AlphaFoldDB" id="B8JBZ0"/>
<name>B8JBZ0_ANAD2</name>
<dbReference type="Gene3D" id="1.10.10.10">
    <property type="entry name" value="Winged helix-like DNA-binding domain superfamily/Winged helix DNA-binding domain"/>
    <property type="match status" value="1"/>
</dbReference>
<dbReference type="GO" id="GO:0003700">
    <property type="term" value="F:DNA-binding transcription factor activity"/>
    <property type="evidence" value="ECO:0007669"/>
    <property type="project" value="InterPro"/>
</dbReference>
<dbReference type="InterPro" id="IPR036390">
    <property type="entry name" value="WH_DNA-bd_sf"/>
</dbReference>
<accession>B8JBZ0</accession>
<dbReference type="SUPFAM" id="SSF46785">
    <property type="entry name" value="Winged helix' DNA-binding domain"/>
    <property type="match status" value="1"/>
</dbReference>
<evidence type="ECO:0000313" key="7">
    <source>
        <dbReference type="Proteomes" id="UP000007089"/>
    </source>
</evidence>
<dbReference type="Proteomes" id="UP000007089">
    <property type="component" value="Chromosome"/>
</dbReference>
<evidence type="ECO:0000313" key="6">
    <source>
        <dbReference type="EMBL" id="ACL63912.1"/>
    </source>
</evidence>
<organism evidence="6 7">
    <name type="scientific">Anaeromyxobacter dehalogenans (strain ATCC BAA-258 / DSM 21875 / 2CP-1)</name>
    <dbReference type="NCBI Taxonomy" id="455488"/>
    <lineage>
        <taxon>Bacteria</taxon>
        <taxon>Pseudomonadati</taxon>
        <taxon>Myxococcota</taxon>
        <taxon>Myxococcia</taxon>
        <taxon>Myxococcales</taxon>
        <taxon>Cystobacterineae</taxon>
        <taxon>Anaeromyxobacteraceae</taxon>
        <taxon>Anaeromyxobacter</taxon>
    </lineage>
</organism>
<dbReference type="SUPFAM" id="SSF53850">
    <property type="entry name" value="Periplasmic binding protein-like II"/>
    <property type="match status" value="1"/>
</dbReference>
<reference evidence="6" key="1">
    <citation type="submission" date="2009-01" db="EMBL/GenBank/DDBJ databases">
        <title>Complete sequence of Anaeromyxobacter dehalogenans 2CP-1.</title>
        <authorList>
            <consortium name="US DOE Joint Genome Institute"/>
            <person name="Lucas S."/>
            <person name="Copeland A."/>
            <person name="Lapidus A."/>
            <person name="Glavina del Rio T."/>
            <person name="Dalin E."/>
            <person name="Tice H."/>
            <person name="Bruce D."/>
            <person name="Goodwin L."/>
            <person name="Pitluck S."/>
            <person name="Saunders E."/>
            <person name="Brettin T."/>
            <person name="Detter J.C."/>
            <person name="Han C."/>
            <person name="Larimer F."/>
            <person name="Land M."/>
            <person name="Hauser L."/>
            <person name="Kyrpides N."/>
            <person name="Ovchinnikova G."/>
            <person name="Beliaev A.S."/>
            <person name="Richardson P."/>
        </authorList>
    </citation>
    <scope>NUCLEOTIDE SEQUENCE</scope>
    <source>
        <strain evidence="6">2CP-1</strain>
    </source>
</reference>
<comment type="similarity">
    <text evidence="1">Belongs to the LysR transcriptional regulatory family.</text>
</comment>
<evidence type="ECO:0000256" key="4">
    <source>
        <dbReference type="ARBA" id="ARBA00023163"/>
    </source>
</evidence>
<dbReference type="InterPro" id="IPR036388">
    <property type="entry name" value="WH-like_DNA-bd_sf"/>
</dbReference>
<protein>
    <submittedName>
        <fullName evidence="6">Transcriptional regulator, LysR family</fullName>
    </submittedName>
</protein>
<dbReference type="Gene3D" id="3.40.190.10">
    <property type="entry name" value="Periplasmic binding protein-like II"/>
    <property type="match status" value="2"/>
</dbReference>
<dbReference type="RefSeq" id="WP_012631959.1">
    <property type="nucleotide sequence ID" value="NC_011891.1"/>
</dbReference>
<sequence length="304" mass="32509">MKDLPLNALRAFALVFAHRGVRPAARELGVAHSSLSRHMAELEAWAGTPLTRGPGGRAGLSFTPQGEALGQAALAALRELERAAAAVREARSERSVVISTTASFASRWLLPRLPALEARHPDLEVSVLVDPRPVDLGTAGAGEVDLAIRLGRGPWRDLDCQPLLDEVLYPVMSPAAWRAAGSPRRPPALARLRLLHDRDPGATWELWRRAHGPASLDVRRGPRLASTDLVLRAAAQGQGVALARHRLAADDLAAGLLVRPFERSVALGPAYWLVLPPHARGRAATAGVVAWLEQEARACGPLPA</sequence>
<dbReference type="PROSITE" id="PS50931">
    <property type="entry name" value="HTH_LYSR"/>
    <property type="match status" value="1"/>
</dbReference>
<dbReference type="CDD" id="cd08432">
    <property type="entry name" value="PBP2_GcdR_TrpI_HvrB_AmpR_like"/>
    <property type="match status" value="1"/>
</dbReference>
<dbReference type="InterPro" id="IPR058163">
    <property type="entry name" value="LysR-type_TF_proteobact-type"/>
</dbReference>
<gene>
    <name evidence="6" type="ordered locus">A2cp1_0555</name>
</gene>
<dbReference type="GO" id="GO:0006351">
    <property type="term" value="P:DNA-templated transcription"/>
    <property type="evidence" value="ECO:0007669"/>
    <property type="project" value="TreeGrafter"/>
</dbReference>
<dbReference type="InterPro" id="IPR000847">
    <property type="entry name" value="LysR_HTH_N"/>
</dbReference>
<dbReference type="PANTHER" id="PTHR30537">
    <property type="entry name" value="HTH-TYPE TRANSCRIPTIONAL REGULATOR"/>
    <property type="match status" value="1"/>
</dbReference>
<evidence type="ECO:0000256" key="1">
    <source>
        <dbReference type="ARBA" id="ARBA00009437"/>
    </source>
</evidence>
<keyword evidence="7" id="KW-1185">Reference proteome</keyword>